<dbReference type="PANTHER" id="PTHR24115">
    <property type="entry name" value="KINESIN-RELATED"/>
    <property type="match status" value="1"/>
</dbReference>
<dbReference type="InterPro" id="IPR027640">
    <property type="entry name" value="Kinesin-like_fam"/>
</dbReference>
<feature type="domain" description="Kinesin motor" evidence="8">
    <location>
        <begin position="1"/>
        <end position="190"/>
    </location>
</feature>
<sequence length="604" mass="67962">PLESKMVREDSCRNMYVHGVVEKEVKTSEEALQLYLDGLVKKKAVADHFFTTSNSLHSVFTIRLVQSVVDDAGGIDASDKTALKVSQLCFTELATPQPFSPRIKTGGRIKDTDHITKTLSKLQSCFEITRKNMMLRNKILVPFHESKLTYLLKNYLEQGYIHTLICLNPAYTEVDSILVLTKFGNLTEVLPETELSERTNIKPAEQLNNAQQDQNTCRAAEDELSLSLNSIFPNVEVNSPRDERTIHNLIPFLQARKELSVAVRDAIKSKENSFISKLGQIENTNILQKQENQRLHQIHMNLKLRARDAKNGVLKNDAQIKNLCKRMNEANSEYEKLEKQLSEIKHKRKQADLDIRKLRREFDAKLLSEKKKTAEHHHLLLKEQEAKFKERGRKTTRPLEKVNRVLNNEIITTSDSSESDIQSVGNRQQTIQTTPKPSQSSVQKTIQTTPYPSQSSVQDQQKLTGTRAQRYDIWLEHRSGVIPADLGTVLQPKMKKSKKIAKLPDVESLSNVKASKYCLLTQQPDSSGEMATVIYKGDVVPTAGGGAQIIYKDVEKLKQVSPLAASSKASDMSVGGSQDSGQFKQISGVKPISSSTDSNDEQQQ</sequence>
<organism evidence="9 10">
    <name type="scientific">Diploptera punctata</name>
    <name type="common">Pacific beetle cockroach</name>
    <dbReference type="NCBI Taxonomy" id="6984"/>
    <lineage>
        <taxon>Eukaryota</taxon>
        <taxon>Metazoa</taxon>
        <taxon>Ecdysozoa</taxon>
        <taxon>Arthropoda</taxon>
        <taxon>Hexapoda</taxon>
        <taxon>Insecta</taxon>
        <taxon>Pterygota</taxon>
        <taxon>Neoptera</taxon>
        <taxon>Polyneoptera</taxon>
        <taxon>Dictyoptera</taxon>
        <taxon>Blattodea</taxon>
        <taxon>Blaberoidea</taxon>
        <taxon>Blaberidae</taxon>
        <taxon>Diplopterinae</taxon>
        <taxon>Diploptera</taxon>
    </lineage>
</organism>
<dbReference type="AlphaFoldDB" id="A0AAD7ZYY3"/>
<gene>
    <name evidence="9" type="ORF">L9F63_017736</name>
</gene>
<dbReference type="GO" id="GO:0007018">
    <property type="term" value="P:microtubule-based movement"/>
    <property type="evidence" value="ECO:0007669"/>
    <property type="project" value="InterPro"/>
</dbReference>
<dbReference type="PANTHER" id="PTHR24115:SF600">
    <property type="entry name" value="KINESIN-LIKE PROTEIN KIF23"/>
    <property type="match status" value="1"/>
</dbReference>
<dbReference type="Pfam" id="PF16540">
    <property type="entry name" value="MKLP1_Arf_bdg"/>
    <property type="match status" value="1"/>
</dbReference>
<evidence type="ECO:0000256" key="3">
    <source>
        <dbReference type="ARBA" id="ARBA00022840"/>
    </source>
</evidence>
<comment type="similarity">
    <text evidence="5">Belongs to the TRAFAC class myosin-kinesin ATPase superfamily. Kinesin family.</text>
</comment>
<evidence type="ECO:0000256" key="7">
    <source>
        <dbReference type="SAM" id="MobiDB-lite"/>
    </source>
</evidence>
<accession>A0AAD7ZYY3</accession>
<dbReference type="GO" id="GO:0008017">
    <property type="term" value="F:microtubule binding"/>
    <property type="evidence" value="ECO:0007669"/>
    <property type="project" value="InterPro"/>
</dbReference>
<feature type="non-terminal residue" evidence="9">
    <location>
        <position position="1"/>
    </location>
</feature>
<dbReference type="GO" id="GO:0005634">
    <property type="term" value="C:nucleus"/>
    <property type="evidence" value="ECO:0007669"/>
    <property type="project" value="TreeGrafter"/>
</dbReference>
<evidence type="ECO:0000259" key="8">
    <source>
        <dbReference type="PROSITE" id="PS50067"/>
    </source>
</evidence>
<feature type="compositionally biased region" description="Polar residues" evidence="7">
    <location>
        <begin position="422"/>
        <end position="463"/>
    </location>
</feature>
<dbReference type="PROSITE" id="PS50067">
    <property type="entry name" value="KINESIN_MOTOR_2"/>
    <property type="match status" value="1"/>
</dbReference>
<comment type="caution">
    <text evidence="5">Lacks conserved residue(s) required for the propagation of feature annotation.</text>
</comment>
<dbReference type="GO" id="GO:0005874">
    <property type="term" value="C:microtubule"/>
    <property type="evidence" value="ECO:0007669"/>
    <property type="project" value="TreeGrafter"/>
</dbReference>
<keyword evidence="3" id="KW-0067">ATP-binding</keyword>
<evidence type="ECO:0000256" key="1">
    <source>
        <dbReference type="ARBA" id="ARBA00004245"/>
    </source>
</evidence>
<feature type="compositionally biased region" description="Low complexity" evidence="7">
    <location>
        <begin position="410"/>
        <end position="421"/>
    </location>
</feature>
<dbReference type="Pfam" id="PF00225">
    <property type="entry name" value="Kinesin"/>
    <property type="match status" value="1"/>
</dbReference>
<reference evidence="9" key="2">
    <citation type="submission" date="2023-05" db="EMBL/GenBank/DDBJ databases">
        <authorList>
            <person name="Fouks B."/>
        </authorList>
    </citation>
    <scope>NUCLEOTIDE SEQUENCE</scope>
    <source>
        <strain evidence="9">Stay&amp;Tobe</strain>
        <tissue evidence="9">Testes</tissue>
    </source>
</reference>
<dbReference type="Gene3D" id="2.60.40.4330">
    <property type="entry name" value="Kinesin-like protein Kif23, Arf6-interacting domain"/>
    <property type="match status" value="1"/>
</dbReference>
<evidence type="ECO:0000256" key="5">
    <source>
        <dbReference type="PROSITE-ProRule" id="PRU00283"/>
    </source>
</evidence>
<dbReference type="InterPro" id="IPR027417">
    <property type="entry name" value="P-loop_NTPase"/>
</dbReference>
<evidence type="ECO:0000256" key="2">
    <source>
        <dbReference type="ARBA" id="ARBA00022741"/>
    </source>
</evidence>
<comment type="subcellular location">
    <subcellularLocation>
        <location evidence="1">Cytoplasm</location>
        <location evidence="1">Cytoskeleton</location>
    </subcellularLocation>
</comment>
<evidence type="ECO:0000313" key="10">
    <source>
        <dbReference type="Proteomes" id="UP001233999"/>
    </source>
</evidence>
<keyword evidence="10" id="KW-1185">Reference proteome</keyword>
<dbReference type="InterPro" id="IPR001752">
    <property type="entry name" value="Kinesin_motor_dom"/>
</dbReference>
<name>A0AAD7ZYY3_DIPPU</name>
<dbReference type="GO" id="GO:0003777">
    <property type="term" value="F:microtubule motor activity"/>
    <property type="evidence" value="ECO:0007669"/>
    <property type="project" value="InterPro"/>
</dbReference>
<keyword evidence="6" id="KW-0175">Coiled coil</keyword>
<feature type="compositionally biased region" description="Polar residues" evidence="7">
    <location>
        <begin position="567"/>
        <end position="585"/>
    </location>
</feature>
<evidence type="ECO:0000256" key="4">
    <source>
        <dbReference type="ARBA" id="ARBA00023212"/>
    </source>
</evidence>
<keyword evidence="4" id="KW-0206">Cytoskeleton</keyword>
<reference evidence="9" key="1">
    <citation type="journal article" date="2023" name="IScience">
        <title>Live-bearing cockroach genome reveals convergent evolutionary mechanisms linked to viviparity in insects and beyond.</title>
        <authorList>
            <person name="Fouks B."/>
            <person name="Harrison M.C."/>
            <person name="Mikhailova A.A."/>
            <person name="Marchal E."/>
            <person name="English S."/>
            <person name="Carruthers M."/>
            <person name="Jennings E.C."/>
            <person name="Chiamaka E.L."/>
            <person name="Frigard R.A."/>
            <person name="Pippel M."/>
            <person name="Attardo G.M."/>
            <person name="Benoit J.B."/>
            <person name="Bornberg-Bauer E."/>
            <person name="Tobe S.S."/>
        </authorList>
    </citation>
    <scope>NUCLEOTIDE SEQUENCE</scope>
    <source>
        <strain evidence="9">Stay&amp;Tobe</strain>
    </source>
</reference>
<evidence type="ECO:0000313" key="9">
    <source>
        <dbReference type="EMBL" id="KAJ9588976.1"/>
    </source>
</evidence>
<dbReference type="GO" id="GO:0005871">
    <property type="term" value="C:kinesin complex"/>
    <property type="evidence" value="ECO:0007669"/>
    <property type="project" value="TreeGrafter"/>
</dbReference>
<feature type="region of interest" description="Disordered" evidence="7">
    <location>
        <begin position="410"/>
        <end position="463"/>
    </location>
</feature>
<dbReference type="GO" id="GO:0005524">
    <property type="term" value="F:ATP binding"/>
    <property type="evidence" value="ECO:0007669"/>
    <property type="project" value="UniProtKB-KW"/>
</dbReference>
<dbReference type="InterPro" id="IPR036961">
    <property type="entry name" value="Kinesin_motor_dom_sf"/>
</dbReference>
<evidence type="ECO:0000256" key="6">
    <source>
        <dbReference type="SAM" id="Coils"/>
    </source>
</evidence>
<dbReference type="SUPFAM" id="SSF52540">
    <property type="entry name" value="P-loop containing nucleoside triphosphate hydrolases"/>
    <property type="match status" value="1"/>
</dbReference>
<feature type="coiled-coil region" evidence="6">
    <location>
        <begin position="320"/>
        <end position="361"/>
    </location>
</feature>
<protein>
    <recommendedName>
        <fullName evidence="8">Kinesin motor domain-containing protein</fullName>
    </recommendedName>
</protein>
<feature type="region of interest" description="Disordered" evidence="7">
    <location>
        <begin position="565"/>
        <end position="604"/>
    </location>
</feature>
<comment type="caution">
    <text evidence="9">The sequence shown here is derived from an EMBL/GenBank/DDBJ whole genome shotgun (WGS) entry which is preliminary data.</text>
</comment>
<dbReference type="EMBL" id="JASPKZ010005291">
    <property type="protein sequence ID" value="KAJ9588976.1"/>
    <property type="molecule type" value="Genomic_DNA"/>
</dbReference>
<proteinExistence type="inferred from homology"/>
<dbReference type="Proteomes" id="UP001233999">
    <property type="component" value="Unassembled WGS sequence"/>
</dbReference>
<dbReference type="InterPro" id="IPR032384">
    <property type="entry name" value="Kif23_Arf-bd"/>
</dbReference>
<dbReference type="Gene3D" id="3.40.850.10">
    <property type="entry name" value="Kinesin motor domain"/>
    <property type="match status" value="1"/>
</dbReference>
<keyword evidence="4" id="KW-0963">Cytoplasm</keyword>
<dbReference type="GO" id="GO:0016887">
    <property type="term" value="F:ATP hydrolysis activity"/>
    <property type="evidence" value="ECO:0007669"/>
    <property type="project" value="TreeGrafter"/>
</dbReference>
<keyword evidence="2" id="KW-0547">Nucleotide-binding</keyword>
<dbReference type="InterPro" id="IPR038105">
    <property type="entry name" value="Kif23_Arf-bd_sf"/>
</dbReference>